<dbReference type="GO" id="GO:0030598">
    <property type="term" value="F:rRNA N-glycosylase activity"/>
    <property type="evidence" value="ECO:0007669"/>
    <property type="project" value="InterPro"/>
</dbReference>
<protein>
    <submittedName>
        <fullName evidence="2">Uncharacterized protein</fullName>
    </submittedName>
</protein>
<feature type="region of interest" description="Disordered" evidence="1">
    <location>
        <begin position="106"/>
        <end position="126"/>
    </location>
</feature>
<dbReference type="EMBL" id="CP093343">
    <property type="protein sequence ID" value="WOG85981.1"/>
    <property type="molecule type" value="Genomic_DNA"/>
</dbReference>
<gene>
    <name evidence="2" type="ORF">DCAR_0105174</name>
</gene>
<dbReference type="AlphaFoldDB" id="A0AAF1AMV8"/>
<evidence type="ECO:0000313" key="3">
    <source>
        <dbReference type="Proteomes" id="UP000077755"/>
    </source>
</evidence>
<evidence type="ECO:0000256" key="1">
    <source>
        <dbReference type="SAM" id="MobiDB-lite"/>
    </source>
</evidence>
<accession>A0AAF1AMV8</accession>
<dbReference type="InterPro" id="IPR036041">
    <property type="entry name" value="Ribosome-inact_prot_sf"/>
</dbReference>
<dbReference type="InterPro" id="IPR016138">
    <property type="entry name" value="Ribosome_inactivat_prot_sub1"/>
</dbReference>
<dbReference type="Gene3D" id="3.40.420.10">
    <property type="entry name" value="Ricin (A subunit), domain 1"/>
    <property type="match status" value="1"/>
</dbReference>
<evidence type="ECO:0000313" key="2">
    <source>
        <dbReference type="EMBL" id="WOG85981.1"/>
    </source>
</evidence>
<reference evidence="2" key="2">
    <citation type="submission" date="2022-03" db="EMBL/GenBank/DDBJ databases">
        <title>Draft title - Genomic analysis of global carrot germplasm unveils the trajectory of domestication and the origin of high carotenoid orange carrot.</title>
        <authorList>
            <person name="Iorizzo M."/>
            <person name="Ellison S."/>
            <person name="Senalik D."/>
            <person name="Macko-Podgorni A."/>
            <person name="Grzebelus D."/>
            <person name="Bostan H."/>
            <person name="Rolling W."/>
            <person name="Curaba J."/>
            <person name="Simon P."/>
        </authorList>
    </citation>
    <scope>NUCLEOTIDE SEQUENCE</scope>
    <source>
        <tissue evidence="2">Leaf</tissue>
    </source>
</reference>
<keyword evidence="3" id="KW-1185">Reference proteome</keyword>
<dbReference type="SUPFAM" id="SSF56371">
    <property type="entry name" value="Ribosome inactivating proteins (RIP)"/>
    <property type="match status" value="1"/>
</dbReference>
<proteinExistence type="predicted"/>
<reference evidence="2" key="1">
    <citation type="journal article" date="2016" name="Nat. Genet.">
        <title>A high-quality carrot genome assembly provides new insights into carotenoid accumulation and asterid genome evolution.</title>
        <authorList>
            <person name="Iorizzo M."/>
            <person name="Ellison S."/>
            <person name="Senalik D."/>
            <person name="Zeng P."/>
            <person name="Satapoomin P."/>
            <person name="Huang J."/>
            <person name="Bowman M."/>
            <person name="Iovene M."/>
            <person name="Sanseverino W."/>
            <person name="Cavagnaro P."/>
            <person name="Yildiz M."/>
            <person name="Macko-Podgorni A."/>
            <person name="Moranska E."/>
            <person name="Grzebelus E."/>
            <person name="Grzebelus D."/>
            <person name="Ashrafi H."/>
            <person name="Zheng Z."/>
            <person name="Cheng S."/>
            <person name="Spooner D."/>
            <person name="Van Deynze A."/>
            <person name="Simon P."/>
        </authorList>
    </citation>
    <scope>NUCLEOTIDE SEQUENCE</scope>
    <source>
        <tissue evidence="2">Leaf</tissue>
    </source>
</reference>
<dbReference type="GO" id="GO:0017148">
    <property type="term" value="P:negative regulation of translation"/>
    <property type="evidence" value="ECO:0007669"/>
    <property type="project" value="InterPro"/>
</dbReference>
<name>A0AAF1AMV8_DAUCS</name>
<organism evidence="2 3">
    <name type="scientific">Daucus carota subsp. sativus</name>
    <name type="common">Carrot</name>
    <dbReference type="NCBI Taxonomy" id="79200"/>
    <lineage>
        <taxon>Eukaryota</taxon>
        <taxon>Viridiplantae</taxon>
        <taxon>Streptophyta</taxon>
        <taxon>Embryophyta</taxon>
        <taxon>Tracheophyta</taxon>
        <taxon>Spermatophyta</taxon>
        <taxon>Magnoliopsida</taxon>
        <taxon>eudicotyledons</taxon>
        <taxon>Gunneridae</taxon>
        <taxon>Pentapetalae</taxon>
        <taxon>asterids</taxon>
        <taxon>campanulids</taxon>
        <taxon>Apiales</taxon>
        <taxon>Apiaceae</taxon>
        <taxon>Apioideae</taxon>
        <taxon>Scandiceae</taxon>
        <taxon>Daucinae</taxon>
        <taxon>Daucus</taxon>
        <taxon>Daucus sect. Daucus</taxon>
    </lineage>
</organism>
<dbReference type="Proteomes" id="UP000077755">
    <property type="component" value="Chromosome 1"/>
</dbReference>
<sequence length="284" mass="32874">MVDIDLFVIEDSTSEMLENFIVGTRNAWGEKVHEDYEVRVLPDVDETKINSFQFVDKEGSEPIHLVFCHKNGYYIAWGKQDKMIIFNDYKKWFKVQEDDDIDNDKLDRKTVKRNDKRRQKSKQPQPVAIITHRSSSGVEFHLSTAQECGLDSGYMCLESEGGDRHTIQVGQRALLHAFYAFRKPFAPGKDYKKNTSKAAMAIIHTFSESIKDDRIFQEVLRLHFSGGFLSRTLVEMENMWGHNSERAHSLLSCVGKIGKDGSIIEFNEEEQEFIGHMRIIMKKK</sequence>